<dbReference type="InterPro" id="IPR007115">
    <property type="entry name" value="6-PTP_synth/QueD"/>
</dbReference>
<evidence type="ECO:0000313" key="10">
    <source>
        <dbReference type="Proteomes" id="UP001597417"/>
    </source>
</evidence>
<evidence type="ECO:0000256" key="7">
    <source>
        <dbReference type="ARBA" id="ARBA00048807"/>
    </source>
</evidence>
<evidence type="ECO:0000256" key="4">
    <source>
        <dbReference type="ARBA" id="ARBA00022723"/>
    </source>
</evidence>
<dbReference type="EMBL" id="JBHUKR010000028">
    <property type="protein sequence ID" value="MFD2422426.1"/>
    <property type="molecule type" value="Genomic_DNA"/>
</dbReference>
<reference evidence="10" key="1">
    <citation type="journal article" date="2019" name="Int. J. Syst. Evol. Microbiol.">
        <title>The Global Catalogue of Microorganisms (GCM) 10K type strain sequencing project: providing services to taxonomists for standard genome sequencing and annotation.</title>
        <authorList>
            <consortium name="The Broad Institute Genomics Platform"/>
            <consortium name="The Broad Institute Genome Sequencing Center for Infectious Disease"/>
            <person name="Wu L."/>
            <person name="Ma J."/>
        </authorList>
    </citation>
    <scope>NUCLEOTIDE SEQUENCE [LARGE SCALE GENOMIC DNA]</scope>
    <source>
        <strain evidence="10">CGMCC 4.7645</strain>
    </source>
</reference>
<dbReference type="PANTHER" id="PTHR12589">
    <property type="entry name" value="PYRUVOYL TETRAHYDROBIOPTERIN SYNTHASE"/>
    <property type="match status" value="1"/>
</dbReference>
<dbReference type="PIRSF" id="PIRSF006113">
    <property type="entry name" value="PTP_synth"/>
    <property type="match status" value="1"/>
</dbReference>
<comment type="caution">
    <text evidence="9">The sequence shown here is derived from an EMBL/GenBank/DDBJ whole genome shotgun (WGS) entry which is preliminary data.</text>
</comment>
<dbReference type="PANTHER" id="PTHR12589:SF7">
    <property type="entry name" value="6-PYRUVOYL TETRAHYDROBIOPTERIN SYNTHASE"/>
    <property type="match status" value="1"/>
</dbReference>
<dbReference type="Pfam" id="PF01242">
    <property type="entry name" value="PTPS"/>
    <property type="match status" value="1"/>
</dbReference>
<comment type="catalytic activity">
    <reaction evidence="7 8">
        <text>7,8-dihydroneopterin 3'-triphosphate + H2O = 6-carboxy-5,6,7,8-tetrahydropterin + triphosphate + acetaldehyde + 2 H(+)</text>
        <dbReference type="Rhea" id="RHEA:27966"/>
        <dbReference type="ChEBI" id="CHEBI:15343"/>
        <dbReference type="ChEBI" id="CHEBI:15377"/>
        <dbReference type="ChEBI" id="CHEBI:15378"/>
        <dbReference type="ChEBI" id="CHEBI:18036"/>
        <dbReference type="ChEBI" id="CHEBI:58462"/>
        <dbReference type="ChEBI" id="CHEBI:61032"/>
        <dbReference type="EC" id="4.1.2.50"/>
    </reaction>
</comment>
<dbReference type="InterPro" id="IPR038418">
    <property type="entry name" value="6-PTP_synth/QueD_sf"/>
</dbReference>
<keyword evidence="8" id="KW-0671">Queuosine biosynthesis</keyword>
<name>A0ABW5G8D8_9PSEU</name>
<dbReference type="SUPFAM" id="SSF55620">
    <property type="entry name" value="Tetrahydrobiopterin biosynthesis enzymes-like"/>
    <property type="match status" value="1"/>
</dbReference>
<dbReference type="EC" id="4.-.-.-" evidence="8"/>
<organism evidence="9 10">
    <name type="scientific">Amycolatopsis pigmentata</name>
    <dbReference type="NCBI Taxonomy" id="450801"/>
    <lineage>
        <taxon>Bacteria</taxon>
        <taxon>Bacillati</taxon>
        <taxon>Actinomycetota</taxon>
        <taxon>Actinomycetes</taxon>
        <taxon>Pseudonocardiales</taxon>
        <taxon>Pseudonocardiaceae</taxon>
        <taxon>Amycolatopsis</taxon>
    </lineage>
</organism>
<evidence type="ECO:0000313" key="9">
    <source>
        <dbReference type="EMBL" id="MFD2422426.1"/>
    </source>
</evidence>
<evidence type="ECO:0000256" key="2">
    <source>
        <dbReference type="ARBA" id="ARBA00008900"/>
    </source>
</evidence>
<evidence type="ECO:0000256" key="3">
    <source>
        <dbReference type="ARBA" id="ARBA00018141"/>
    </source>
</evidence>
<evidence type="ECO:0000256" key="1">
    <source>
        <dbReference type="ARBA" id="ARBA00005061"/>
    </source>
</evidence>
<dbReference type="Gene3D" id="3.30.479.10">
    <property type="entry name" value="6-pyruvoyl tetrahydropterin synthase/QueD"/>
    <property type="match status" value="1"/>
</dbReference>
<dbReference type="Proteomes" id="UP001597417">
    <property type="component" value="Unassembled WGS sequence"/>
</dbReference>
<gene>
    <name evidence="9" type="ORF">ACFSXZ_39495</name>
</gene>
<proteinExistence type="inferred from homology"/>
<protein>
    <recommendedName>
        <fullName evidence="3 8">6-carboxy-5,6,7,8-tetrahydropterin synthase</fullName>
        <ecNumber evidence="8">4.-.-.-</ecNumber>
    </recommendedName>
</protein>
<comment type="similarity">
    <text evidence="2 8">Belongs to the PTPS family. QueD subfamily.</text>
</comment>
<evidence type="ECO:0000256" key="8">
    <source>
        <dbReference type="PIRNR" id="PIRNR006113"/>
    </source>
</evidence>
<comment type="pathway">
    <text evidence="1 8">Purine metabolism; 7-cyano-7-deazaguanine biosynthesis.</text>
</comment>
<keyword evidence="10" id="KW-1185">Reference proteome</keyword>
<keyword evidence="4 8" id="KW-0479">Metal-binding</keyword>
<keyword evidence="5 8" id="KW-0862">Zinc</keyword>
<evidence type="ECO:0000256" key="5">
    <source>
        <dbReference type="ARBA" id="ARBA00022833"/>
    </source>
</evidence>
<keyword evidence="6 8" id="KW-0456">Lyase</keyword>
<accession>A0ABW5G8D8</accession>
<sequence length="137" mass="16024">MNTKEISAAAERRFIGKTFEFSASHELWLLPETHKCRRNHGHNYVVTLELAADRLDEYGFVTDFGDLAPFGDYLKSNFDHHRLNDRVSFHPTCELLAEHLGRWFIANVEPRIHGRLVWVRVSETPSSYARWERPDSL</sequence>
<dbReference type="RefSeq" id="WP_378271502.1">
    <property type="nucleotide sequence ID" value="NZ_JBHUKR010000028.1"/>
</dbReference>
<evidence type="ECO:0000256" key="6">
    <source>
        <dbReference type="ARBA" id="ARBA00023239"/>
    </source>
</evidence>
<comment type="cofactor">
    <cofactor evidence="8">
        <name>Zn(2+)</name>
        <dbReference type="ChEBI" id="CHEBI:29105"/>
    </cofactor>
    <text evidence="8">Binds 1 zinc ion per subunit.</text>
</comment>